<reference evidence="1" key="1">
    <citation type="journal article" date="2020" name="mSystems">
        <title>Genome- and Community-Level Interaction Insights into Carbon Utilization and Element Cycling Functions of Hydrothermarchaeota in Hydrothermal Sediment.</title>
        <authorList>
            <person name="Zhou Z."/>
            <person name="Liu Y."/>
            <person name="Xu W."/>
            <person name="Pan J."/>
            <person name="Luo Z.H."/>
            <person name="Li M."/>
        </authorList>
    </citation>
    <scope>NUCLEOTIDE SEQUENCE [LARGE SCALE GENOMIC DNA]</scope>
    <source>
        <strain evidence="1">HyVt-570</strain>
    </source>
</reference>
<gene>
    <name evidence="1" type="ORF">ENK37_09880</name>
</gene>
<proteinExistence type="predicted"/>
<accession>A0A7C4ZHJ8</accession>
<dbReference type="AlphaFoldDB" id="A0A7C4ZHJ8"/>
<dbReference type="EMBL" id="DRPZ01000248">
    <property type="protein sequence ID" value="HGY10338.1"/>
    <property type="molecule type" value="Genomic_DNA"/>
</dbReference>
<comment type="caution">
    <text evidence="1">The sequence shown here is derived from an EMBL/GenBank/DDBJ whole genome shotgun (WGS) entry which is preliminary data.</text>
</comment>
<dbReference type="Proteomes" id="UP000885759">
    <property type="component" value="Unassembled WGS sequence"/>
</dbReference>
<protein>
    <recommendedName>
        <fullName evidence="2">Elongation factor G-binding protein C-terminal treble-clef zinc-finger domain-containing protein</fullName>
    </recommendedName>
</protein>
<evidence type="ECO:0008006" key="2">
    <source>
        <dbReference type="Google" id="ProtNLM"/>
    </source>
</evidence>
<organism evidence="1">
    <name type="scientific">Oceanithermus profundus</name>
    <dbReference type="NCBI Taxonomy" id="187137"/>
    <lineage>
        <taxon>Bacteria</taxon>
        <taxon>Thermotogati</taxon>
        <taxon>Deinococcota</taxon>
        <taxon>Deinococci</taxon>
        <taxon>Thermales</taxon>
        <taxon>Thermaceae</taxon>
        <taxon>Oceanithermus</taxon>
    </lineage>
</organism>
<evidence type="ECO:0000313" key="1">
    <source>
        <dbReference type="EMBL" id="HGY10338.1"/>
    </source>
</evidence>
<sequence>MAEDCDERSIIARYFPGTPPELWPAGEVLYFRDELGRIVLREAPLELRFEVLERVPSGKPVLCDACKRQRARHEAVFARAELPQADGRHYLYRTFCADTASCAERAEPRHLREILARVILH</sequence>
<name>A0A7C4ZHJ8_9DEIN</name>